<keyword evidence="8" id="KW-0227">DNA damage</keyword>
<keyword evidence="11" id="KW-0234">DNA repair</keyword>
<dbReference type="GO" id="GO:0006289">
    <property type="term" value="P:nucleotide-excision repair"/>
    <property type="evidence" value="ECO:0007669"/>
    <property type="project" value="InterPro"/>
</dbReference>
<dbReference type="InterPro" id="IPR008918">
    <property type="entry name" value="HhH2"/>
</dbReference>
<keyword evidence="6" id="KW-0479">Metal-binding</keyword>
<evidence type="ECO:0000259" key="16">
    <source>
        <dbReference type="SMART" id="SM00484"/>
    </source>
</evidence>
<dbReference type="RefSeq" id="XP_011312598.1">
    <property type="nucleotide sequence ID" value="XM_011314296.1"/>
</dbReference>
<evidence type="ECO:0000256" key="11">
    <source>
        <dbReference type="ARBA" id="ARBA00023204"/>
    </source>
</evidence>
<evidence type="ECO:0000256" key="4">
    <source>
        <dbReference type="ARBA" id="ARBA00022553"/>
    </source>
</evidence>
<feature type="compositionally biased region" description="Polar residues" evidence="15">
    <location>
        <begin position="131"/>
        <end position="143"/>
    </location>
</feature>
<dbReference type="InterPro" id="IPR029060">
    <property type="entry name" value="PIN-like_dom_sf"/>
</dbReference>
<comment type="cofactor">
    <cofactor evidence="1">
        <name>Mg(2+)</name>
        <dbReference type="ChEBI" id="CHEBI:18420"/>
    </cofactor>
</comment>
<feature type="compositionally biased region" description="Basic and acidic residues" evidence="15">
    <location>
        <begin position="606"/>
        <end position="631"/>
    </location>
</feature>
<dbReference type="GO" id="GO:0000400">
    <property type="term" value="F:four-way junction DNA binding"/>
    <property type="evidence" value="ECO:0007669"/>
    <property type="project" value="UniProtKB-ARBA"/>
</dbReference>
<dbReference type="PROSITE" id="PS00842">
    <property type="entry name" value="XPG_2"/>
    <property type="match status" value="1"/>
</dbReference>
<keyword evidence="7" id="KW-0255">Endonuclease</keyword>
<evidence type="ECO:0000256" key="15">
    <source>
        <dbReference type="SAM" id="MobiDB-lite"/>
    </source>
</evidence>
<dbReference type="SMART" id="SM00279">
    <property type="entry name" value="HhH2"/>
    <property type="match status" value="1"/>
</dbReference>
<dbReference type="GO" id="GO:0017108">
    <property type="term" value="F:5'-flap endonuclease activity"/>
    <property type="evidence" value="ECO:0007669"/>
    <property type="project" value="UniProtKB-ARBA"/>
</dbReference>
<reference evidence="19 20" key="1">
    <citation type="submission" date="2025-04" db="UniProtKB">
        <authorList>
            <consortium name="RefSeq"/>
        </authorList>
    </citation>
    <scope>IDENTIFICATION</scope>
    <source>
        <strain evidence="19 20">USDA-PBARC FA_bdor</strain>
        <tissue evidence="19 20">Whole organism</tissue>
    </source>
</reference>
<accession>A0A9R1U8S4</accession>
<feature type="compositionally biased region" description="Low complexity" evidence="15">
    <location>
        <begin position="316"/>
        <end position="328"/>
    </location>
</feature>
<dbReference type="Pfam" id="PF00752">
    <property type="entry name" value="XPG_N"/>
    <property type="match status" value="1"/>
</dbReference>
<feature type="compositionally biased region" description="Basic and acidic residues" evidence="15">
    <location>
        <begin position="448"/>
        <end position="457"/>
    </location>
</feature>
<feature type="region of interest" description="Disordered" evidence="15">
    <location>
        <begin position="519"/>
        <end position="564"/>
    </location>
</feature>
<dbReference type="GeneID" id="105272257"/>
<evidence type="ECO:0000256" key="5">
    <source>
        <dbReference type="ARBA" id="ARBA00022722"/>
    </source>
</evidence>
<feature type="region of interest" description="Disordered" evidence="15">
    <location>
        <begin position="159"/>
        <end position="180"/>
    </location>
</feature>
<dbReference type="InterPro" id="IPR006086">
    <property type="entry name" value="XPG-I_dom"/>
</dbReference>
<dbReference type="GO" id="GO:0046872">
    <property type="term" value="F:metal ion binding"/>
    <property type="evidence" value="ECO:0007669"/>
    <property type="project" value="UniProtKB-KW"/>
</dbReference>
<evidence type="ECO:0000256" key="14">
    <source>
        <dbReference type="SAM" id="Coils"/>
    </source>
</evidence>
<evidence type="ECO:0000256" key="8">
    <source>
        <dbReference type="ARBA" id="ARBA00022763"/>
    </source>
</evidence>
<dbReference type="PRINTS" id="PR00853">
    <property type="entry name" value="XPGRADSUPER"/>
</dbReference>
<feature type="region of interest" description="Disordered" evidence="15">
    <location>
        <begin position="1021"/>
        <end position="1056"/>
    </location>
</feature>
<dbReference type="Pfam" id="PF00867">
    <property type="entry name" value="XPG_I"/>
    <property type="match status" value="1"/>
</dbReference>
<keyword evidence="4" id="KW-0597">Phosphoprotein</keyword>
<feature type="region of interest" description="Disordered" evidence="15">
    <location>
        <begin position="1070"/>
        <end position="1139"/>
    </location>
</feature>
<feature type="compositionally biased region" description="Basic and acidic residues" evidence="15">
    <location>
        <begin position="693"/>
        <end position="708"/>
    </location>
</feature>
<feature type="region of interest" description="Disordered" evidence="15">
    <location>
        <begin position="124"/>
        <end position="145"/>
    </location>
</feature>
<dbReference type="AlphaFoldDB" id="A0A9R1U8S4"/>
<dbReference type="SMART" id="SM00485">
    <property type="entry name" value="XPGN"/>
    <property type="match status" value="1"/>
</dbReference>
<name>A0A9R1U8S4_9HYME</name>
<feature type="region of interest" description="Disordered" evidence="15">
    <location>
        <begin position="307"/>
        <end position="331"/>
    </location>
</feature>
<protein>
    <submittedName>
        <fullName evidence="19 20">DNA repair protein complementing XP-G cells</fullName>
    </submittedName>
</protein>
<feature type="compositionally biased region" description="Acidic residues" evidence="15">
    <location>
        <begin position="461"/>
        <end position="477"/>
    </location>
</feature>
<dbReference type="PANTHER" id="PTHR16171">
    <property type="entry name" value="DNA REPAIR PROTEIN COMPLEMENTING XP-G CELLS-RELATED"/>
    <property type="match status" value="1"/>
</dbReference>
<feature type="compositionally biased region" description="Basic residues" evidence="15">
    <location>
        <begin position="1032"/>
        <end position="1041"/>
    </location>
</feature>
<dbReference type="CTD" id="3772069"/>
<dbReference type="InterPro" id="IPR036279">
    <property type="entry name" value="5-3_exonuclease_C_sf"/>
</dbReference>
<feature type="compositionally biased region" description="Basic and acidic residues" evidence="15">
    <location>
        <begin position="579"/>
        <end position="598"/>
    </location>
</feature>
<dbReference type="Proteomes" id="UP000694866">
    <property type="component" value="Unplaced"/>
</dbReference>
<dbReference type="Gene3D" id="3.40.50.1010">
    <property type="entry name" value="5'-nuclease"/>
    <property type="match status" value="2"/>
</dbReference>
<feature type="compositionally biased region" description="Basic and acidic residues" evidence="15">
    <location>
        <begin position="1070"/>
        <end position="1106"/>
    </location>
</feature>
<feature type="compositionally biased region" description="Polar residues" evidence="15">
    <location>
        <begin position="519"/>
        <end position="553"/>
    </location>
</feature>
<comment type="subcellular location">
    <subcellularLocation>
        <location evidence="2">Nucleus</location>
    </subcellularLocation>
</comment>
<comment type="similarity">
    <text evidence="3">Belongs to the XPG/RAD2 endonuclease family. XPG subfamily.</text>
</comment>
<dbReference type="RefSeq" id="XP_011312599.1">
    <property type="nucleotide sequence ID" value="XM_011314297.1"/>
</dbReference>
<evidence type="ECO:0000256" key="2">
    <source>
        <dbReference type="ARBA" id="ARBA00004123"/>
    </source>
</evidence>
<gene>
    <name evidence="19 20" type="primary">mus201</name>
</gene>
<feature type="domain" description="XPG-I" evidence="16">
    <location>
        <begin position="781"/>
        <end position="850"/>
    </location>
</feature>
<dbReference type="OrthoDB" id="31113at2759"/>
<feature type="region of interest" description="Disordered" evidence="15">
    <location>
        <begin position="435"/>
        <end position="477"/>
    </location>
</feature>
<keyword evidence="5" id="KW-0540">Nuclease</keyword>
<dbReference type="SMART" id="SM00484">
    <property type="entry name" value="XPGI"/>
    <property type="match status" value="1"/>
</dbReference>
<dbReference type="GO" id="GO:0008821">
    <property type="term" value="F:crossover junction DNA endonuclease activity"/>
    <property type="evidence" value="ECO:0007669"/>
    <property type="project" value="UniProtKB-ARBA"/>
</dbReference>
<evidence type="ECO:0000256" key="6">
    <source>
        <dbReference type="ARBA" id="ARBA00022723"/>
    </source>
</evidence>
<evidence type="ECO:0000256" key="3">
    <source>
        <dbReference type="ARBA" id="ARBA00005283"/>
    </source>
</evidence>
<evidence type="ECO:0000256" key="1">
    <source>
        <dbReference type="ARBA" id="ARBA00001946"/>
    </source>
</evidence>
<evidence type="ECO:0000313" key="18">
    <source>
        <dbReference type="Proteomes" id="UP000694866"/>
    </source>
</evidence>
<keyword evidence="18" id="KW-1185">Reference proteome</keyword>
<dbReference type="CDD" id="cd09904">
    <property type="entry name" value="H3TH_XPG"/>
    <property type="match status" value="1"/>
</dbReference>
<dbReference type="GO" id="GO:0005634">
    <property type="term" value="C:nucleus"/>
    <property type="evidence" value="ECO:0007669"/>
    <property type="project" value="UniProtKB-SubCell"/>
</dbReference>
<dbReference type="SUPFAM" id="SSF47807">
    <property type="entry name" value="5' to 3' exonuclease, C-terminal subdomain"/>
    <property type="match status" value="1"/>
</dbReference>
<sequence>MGVTGLWRLIDASGKPVPPESLEGKVLAIDISIWIHQVLQGYQDGRGNALPNAHLLGLFTRICKLLYFKIKPVFVFDGGVPLLKKTTIAARKKQKALALGKAEKLKNDLILNLMKHSLVKNVLSKKPPEEVQSSSSDTPNPLKTVNDMFKLPLAPPQELESFSDSTESDSDDLSPRKQSKWRGNIHTVDITSNDFKSLPPDVRYDILTDLKETRKQNSWGRLHEIPEESNRFSDYQMKRLLKRRKAQEYLEVAEQEMGGKNLTLDELEKLMAEQGVDTKSRDLAYRIASDDVTRVLYVRDPKAQAQKSSGLGADVSQPSCSRDSGSSSLDGELTVIPEETSSVLEDIGEYDLEDWDSDVEIIEQPKRFFGKVSKNPALTYMMENSELSQEQILALIQQSKASIKKAKAEKTRGAPGRGEVLEKKRKIESNFCESPGIKQEVESSGEVSRQDLSKEKAGIGVDEEKDNGGCESDDSGDFVEVQDVEISLLMPEKMEIVIQPGSGVDGDDLFADVFQGNHETQNFTLNPGNSSDGGQKSGDLQNSLNISSETSPPEKSFIKNHVPEISGEDEEIAILNHEKKEMNNLSKERNENNEKQVIDVDIAEEQGERSEEFIIKKIPSRPEDQKERIDEDLSAGLTNLERLEELGQSPIKRVEPLPELSPDKTTPPEKEKNPVSEDLPGEIPPKSPPAVDAQERSPEAPETLKESPPKNPSERITSILTRLASEKFDLLAKSSKEEHLEDLKTQLETEVKELKQNIGKLDRQSTEVTEQMRADAQDLLGLFGIPYVVAPQEAEAQCAYLEAINLTDGSITDDSDIWLFGGKCVYRNFFNNAKSVMQYLAKDIEHHFKLTREQMIQLALLVGSDYTVGISGIGPVTAMEILASFPGQGDDILRGLRNFSLWVRGGRIVGPGRASLRSKLKNVAVDRGFPSQAVAQAYLFPTVDESRETFSWGKPNLVLLGDYTREKFGWTRAKFEETMGPVMKRLEAKSQRNIMAYFKVRSVPKAIEEGISKRVQKAVERMGKDPEEVGKPVRKREKGRGKQMDQAGGFCGTIGPDGVADVEGEEKVIDRKTDTKGGKCEEVIPQREKDKKNALDKKLKAIEVFRKSRKGPGMSKKNSRPRRTVRKEAKLSESSSDTE</sequence>
<keyword evidence="10" id="KW-0460">Magnesium</keyword>
<evidence type="ECO:0000259" key="17">
    <source>
        <dbReference type="SMART" id="SM00485"/>
    </source>
</evidence>
<dbReference type="InterPro" id="IPR001044">
    <property type="entry name" value="XPG/Rad2_eukaryotes"/>
</dbReference>
<evidence type="ECO:0000256" key="9">
    <source>
        <dbReference type="ARBA" id="ARBA00022801"/>
    </source>
</evidence>
<dbReference type="KEGG" id="fas:105272257"/>
<evidence type="ECO:0000256" key="13">
    <source>
        <dbReference type="ARBA" id="ARBA00038112"/>
    </source>
</evidence>
<dbReference type="Gene3D" id="1.10.150.20">
    <property type="entry name" value="5' to 3' exonuclease, C-terminal subdomain"/>
    <property type="match status" value="1"/>
</dbReference>
<keyword evidence="9" id="KW-0378">Hydrolase</keyword>
<evidence type="ECO:0000256" key="10">
    <source>
        <dbReference type="ARBA" id="ARBA00022842"/>
    </source>
</evidence>
<dbReference type="SUPFAM" id="SSF88723">
    <property type="entry name" value="PIN domain-like"/>
    <property type="match status" value="1"/>
</dbReference>
<evidence type="ECO:0000256" key="7">
    <source>
        <dbReference type="ARBA" id="ARBA00022759"/>
    </source>
</evidence>
<dbReference type="InterPro" id="IPR019974">
    <property type="entry name" value="XPG_CS"/>
</dbReference>
<dbReference type="GO" id="GO:0003697">
    <property type="term" value="F:single-stranded DNA binding"/>
    <property type="evidence" value="ECO:0007669"/>
    <property type="project" value="InterPro"/>
</dbReference>
<dbReference type="FunFam" id="1.10.150.20:FF:000030">
    <property type="entry name" value="Flap endonuclease GEN-like 1"/>
    <property type="match status" value="1"/>
</dbReference>
<feature type="compositionally biased region" description="Basic and acidic residues" evidence="15">
    <location>
        <begin position="1021"/>
        <end position="1031"/>
    </location>
</feature>
<comment type="similarity">
    <text evidence="13">Belongs to the XPG/RAD2 endonuclease family. GEN subfamily.</text>
</comment>
<keyword evidence="12" id="KW-0539">Nucleus</keyword>
<evidence type="ECO:0000313" key="19">
    <source>
        <dbReference type="RefSeq" id="XP_011312598.1"/>
    </source>
</evidence>
<organism evidence="18 20">
    <name type="scientific">Fopius arisanus</name>
    <dbReference type="NCBI Taxonomy" id="64838"/>
    <lineage>
        <taxon>Eukaryota</taxon>
        <taxon>Metazoa</taxon>
        <taxon>Ecdysozoa</taxon>
        <taxon>Arthropoda</taxon>
        <taxon>Hexapoda</taxon>
        <taxon>Insecta</taxon>
        <taxon>Pterygota</taxon>
        <taxon>Neoptera</taxon>
        <taxon>Endopterygota</taxon>
        <taxon>Hymenoptera</taxon>
        <taxon>Apocrita</taxon>
        <taxon>Ichneumonoidea</taxon>
        <taxon>Braconidae</taxon>
        <taxon>Opiinae</taxon>
        <taxon>Fopius</taxon>
    </lineage>
</organism>
<evidence type="ECO:0000256" key="12">
    <source>
        <dbReference type="ARBA" id="ARBA00023242"/>
    </source>
</evidence>
<feature type="coiled-coil region" evidence="14">
    <location>
        <begin position="733"/>
        <end position="771"/>
    </location>
</feature>
<dbReference type="PROSITE" id="PS00841">
    <property type="entry name" value="XPG_1"/>
    <property type="match status" value="1"/>
</dbReference>
<evidence type="ECO:0000313" key="20">
    <source>
        <dbReference type="RefSeq" id="XP_011312599.1"/>
    </source>
</evidence>
<keyword evidence="14" id="KW-0175">Coiled coil</keyword>
<dbReference type="InterPro" id="IPR006084">
    <property type="entry name" value="XPG/Rad2"/>
</dbReference>
<proteinExistence type="inferred from homology"/>
<accession>A0A9R1TP84</accession>
<feature type="compositionally biased region" description="Basic and acidic residues" evidence="15">
    <location>
        <begin position="666"/>
        <end position="675"/>
    </location>
</feature>
<feature type="domain" description="XPG N-terminal" evidence="17">
    <location>
        <begin position="1"/>
        <end position="98"/>
    </location>
</feature>
<dbReference type="PRINTS" id="PR00066">
    <property type="entry name" value="XRODRMPGMNTG"/>
</dbReference>
<dbReference type="InterPro" id="IPR006085">
    <property type="entry name" value="XPG_DNA_repair_N"/>
</dbReference>
<dbReference type="PANTHER" id="PTHR16171:SF7">
    <property type="entry name" value="DNA REPAIR PROTEIN RAD2"/>
    <property type="match status" value="1"/>
</dbReference>
<feature type="region of interest" description="Disordered" evidence="15">
    <location>
        <begin position="579"/>
        <end position="714"/>
    </location>
</feature>
<dbReference type="CDD" id="cd09868">
    <property type="entry name" value="PIN_XPG_RAD2"/>
    <property type="match status" value="2"/>
</dbReference>